<accession>A0A4V3HHQ9</accession>
<feature type="domain" description="ATPase AAA-type core" evidence="1">
    <location>
        <begin position="48"/>
        <end position="367"/>
    </location>
</feature>
<protein>
    <recommendedName>
        <fullName evidence="1">ATPase AAA-type core domain-containing protein</fullName>
    </recommendedName>
</protein>
<dbReference type="OrthoDB" id="305333at2"/>
<name>A0A4V3HHQ9_LEPME</name>
<proteinExistence type="predicted"/>
<evidence type="ECO:0000313" key="3">
    <source>
        <dbReference type="Proteomes" id="UP000294684"/>
    </source>
</evidence>
<dbReference type="GO" id="GO:0005524">
    <property type="term" value="F:ATP binding"/>
    <property type="evidence" value="ECO:0007669"/>
    <property type="project" value="InterPro"/>
</dbReference>
<dbReference type="GeneID" id="79829190"/>
<dbReference type="GO" id="GO:0016887">
    <property type="term" value="F:ATP hydrolysis activity"/>
    <property type="evidence" value="ECO:0007669"/>
    <property type="project" value="InterPro"/>
</dbReference>
<evidence type="ECO:0000259" key="1">
    <source>
        <dbReference type="Pfam" id="PF13304"/>
    </source>
</evidence>
<dbReference type="Proteomes" id="UP000294684">
    <property type="component" value="Unassembled WGS sequence"/>
</dbReference>
<dbReference type="STRING" id="1193051.LEP1GSC017_4002"/>
<gene>
    <name evidence="2" type="ORF">CLV96_3946</name>
</gene>
<dbReference type="InterPro" id="IPR027417">
    <property type="entry name" value="P-loop_NTPase"/>
</dbReference>
<dbReference type="EMBL" id="SORO01000007">
    <property type="protein sequence ID" value="TDY66376.1"/>
    <property type="molecule type" value="Genomic_DNA"/>
</dbReference>
<dbReference type="SUPFAM" id="SSF52540">
    <property type="entry name" value="P-loop containing nucleoside triphosphate hydrolases"/>
    <property type="match status" value="1"/>
</dbReference>
<dbReference type="RefSeq" id="WP_051012807.1">
    <property type="nucleotide sequence ID" value="NZ_SORO01000007.1"/>
</dbReference>
<dbReference type="InterPro" id="IPR003959">
    <property type="entry name" value="ATPase_AAA_core"/>
</dbReference>
<sequence>MLIEFSVENFLSFQKEAKLSMVAARSFREHKDTHTINIDKKMVLLKSAIIFGNNGSGKSNLIRAMNFMKIIVLNSFRDALLDNGENIFPLEKFALNSESEKKPSLFEISFIYNDVKYRYGFEIDNNQIISEWLFHTTSKEVFLFKREGQNIEINKSSFKEAIGKEKDVRENVLFLSLLATLGKETSSNIIDWFKKFRFINGINDSGHKKYTVEKLKQDEGFKKWILHFIKYLEISNLSTKEEFFDESKLDLIKDDEVYNLINSLNRKNKKLKIDQILTYHRKYDGSNLLIDTIPFNFEKQESDGTKKLIYLLGPWYDTLKNGTLLIVDELDSRLHSHLTSRLIEFFHLYNTRKAQLIFASHDTALLDKELFRRDQVWFVEKDQFGNSNLISLGDYKTDKVRNKSAFSKNYLNGKYGAIPYFDFDKELVDLLHG</sequence>
<dbReference type="AlphaFoldDB" id="A0A4V3HHQ9"/>
<dbReference type="Gene3D" id="3.40.50.300">
    <property type="entry name" value="P-loop containing nucleotide triphosphate hydrolases"/>
    <property type="match status" value="1"/>
</dbReference>
<comment type="caution">
    <text evidence="2">The sequence shown here is derived from an EMBL/GenBank/DDBJ whole genome shotgun (WGS) entry which is preliminary data.</text>
</comment>
<dbReference type="Pfam" id="PF13304">
    <property type="entry name" value="AAA_21"/>
    <property type="match status" value="1"/>
</dbReference>
<reference evidence="2 3" key="1">
    <citation type="submission" date="2019-03" db="EMBL/GenBank/DDBJ databases">
        <title>Genomic Encyclopedia of Archaeal and Bacterial Type Strains, Phase II (KMG-II): from individual species to whole genera.</title>
        <authorList>
            <person name="Goeker M."/>
        </authorList>
    </citation>
    <scope>NUCLEOTIDE SEQUENCE [LARGE SCALE GENOMIC DNA]</scope>
    <source>
        <strain evidence="2 3">DSM 21537</strain>
    </source>
</reference>
<keyword evidence="3" id="KW-1185">Reference proteome</keyword>
<evidence type="ECO:0000313" key="2">
    <source>
        <dbReference type="EMBL" id="TDY66376.1"/>
    </source>
</evidence>
<dbReference type="PANTHER" id="PTHR40396:SF1">
    <property type="entry name" value="ATPASE AAA-TYPE CORE DOMAIN-CONTAINING PROTEIN"/>
    <property type="match status" value="1"/>
</dbReference>
<organism evidence="2 3">
    <name type="scientific">Leptospira meyeri</name>
    <dbReference type="NCBI Taxonomy" id="29508"/>
    <lineage>
        <taxon>Bacteria</taxon>
        <taxon>Pseudomonadati</taxon>
        <taxon>Spirochaetota</taxon>
        <taxon>Spirochaetia</taxon>
        <taxon>Leptospirales</taxon>
        <taxon>Leptospiraceae</taxon>
        <taxon>Leptospira</taxon>
    </lineage>
</organism>
<dbReference type="PANTHER" id="PTHR40396">
    <property type="entry name" value="ATPASE-LIKE PROTEIN"/>
    <property type="match status" value="1"/>
</dbReference>